<reference evidence="7 8" key="1">
    <citation type="submission" date="2018-04" db="EMBL/GenBank/DDBJ databases">
        <title>Novel species isolated from glacier.</title>
        <authorList>
            <person name="Liu Q."/>
            <person name="Xin Y.-H."/>
        </authorList>
    </citation>
    <scope>NUCLEOTIDE SEQUENCE [LARGE SCALE GENOMIC DNA]</scope>
    <source>
        <strain evidence="7 8">GT1R17</strain>
    </source>
</reference>
<accession>A0A2T5MC08</accession>
<dbReference type="GO" id="GO:0003700">
    <property type="term" value="F:DNA-binding transcription factor activity"/>
    <property type="evidence" value="ECO:0007669"/>
    <property type="project" value="InterPro"/>
</dbReference>
<evidence type="ECO:0000256" key="1">
    <source>
        <dbReference type="ARBA" id="ARBA00009437"/>
    </source>
</evidence>
<dbReference type="Pfam" id="PF03466">
    <property type="entry name" value="LysR_substrate"/>
    <property type="match status" value="2"/>
</dbReference>
<dbReference type="PANTHER" id="PTHR30537">
    <property type="entry name" value="HTH-TYPE TRANSCRIPTIONAL REGULATOR"/>
    <property type="match status" value="1"/>
</dbReference>
<evidence type="ECO:0000256" key="2">
    <source>
        <dbReference type="ARBA" id="ARBA00023015"/>
    </source>
</evidence>
<dbReference type="Gene3D" id="1.10.10.10">
    <property type="entry name" value="Winged helix-like DNA-binding domain superfamily/Winged helix DNA-binding domain"/>
    <property type="match status" value="1"/>
</dbReference>
<feature type="region of interest" description="Disordered" evidence="5">
    <location>
        <begin position="129"/>
        <end position="153"/>
    </location>
</feature>
<dbReference type="AlphaFoldDB" id="A0A2T5MC08"/>
<dbReference type="EMBL" id="QANS01000007">
    <property type="protein sequence ID" value="PTU30109.1"/>
    <property type="molecule type" value="Genomic_DNA"/>
</dbReference>
<dbReference type="InterPro" id="IPR005119">
    <property type="entry name" value="LysR_subst-bd"/>
</dbReference>
<dbReference type="Gene3D" id="3.40.190.10">
    <property type="entry name" value="Periplasmic binding protein-like II"/>
    <property type="match status" value="2"/>
</dbReference>
<keyword evidence="4" id="KW-0804">Transcription</keyword>
<dbReference type="Pfam" id="PF00126">
    <property type="entry name" value="HTH_1"/>
    <property type="match status" value="1"/>
</dbReference>
<dbReference type="SUPFAM" id="SSF53850">
    <property type="entry name" value="Periplasmic binding protein-like II"/>
    <property type="match status" value="1"/>
</dbReference>
<dbReference type="OrthoDB" id="6787458at2"/>
<feature type="domain" description="HTH lysR-type" evidence="6">
    <location>
        <begin position="7"/>
        <end position="64"/>
    </location>
</feature>
<evidence type="ECO:0000256" key="3">
    <source>
        <dbReference type="ARBA" id="ARBA00023125"/>
    </source>
</evidence>
<name>A0A2T5MC08_9GAMM</name>
<sequence>MNPVDLPPLNSLRALEAVARHRSFKRAAEELFVTPAAITHQIKQLEERLGMQLFKRTSQRISLTAEAEAALPLLQKGFATLAQAVAELHTQKQTPQLTVGTSPTFASRWLMPRLREFLLAHPGIDVRVSANSRSSEPSEGKTRRKKNTSRNAAPDIDILFTSEELAGPQAHRLFRVEVLPMCNPQLLLGPHPLQTPSDLRHQTLLHGDGLNADRTNSTWARWLRDVGASDVDARRGLQFEHSTLALDAAADGLGVILASPLLAAAEMSAGKVVIAIQHPLLLENSYYVIASETALSRPEVSAFHTWLLEKARTHMG</sequence>
<dbReference type="InterPro" id="IPR036388">
    <property type="entry name" value="WH-like_DNA-bd_sf"/>
</dbReference>
<proteinExistence type="inferred from homology"/>
<dbReference type="InterPro" id="IPR058163">
    <property type="entry name" value="LysR-type_TF_proteobact-type"/>
</dbReference>
<dbReference type="InterPro" id="IPR036390">
    <property type="entry name" value="WH_DNA-bd_sf"/>
</dbReference>
<dbReference type="GO" id="GO:0043565">
    <property type="term" value="F:sequence-specific DNA binding"/>
    <property type="evidence" value="ECO:0007669"/>
    <property type="project" value="TreeGrafter"/>
</dbReference>
<keyword evidence="2" id="KW-0805">Transcription regulation</keyword>
<dbReference type="PANTHER" id="PTHR30537:SF26">
    <property type="entry name" value="GLYCINE CLEAVAGE SYSTEM TRANSCRIPTIONAL ACTIVATOR"/>
    <property type="match status" value="1"/>
</dbReference>
<dbReference type="CDD" id="cd08432">
    <property type="entry name" value="PBP2_GcdR_TrpI_HvrB_AmpR_like"/>
    <property type="match status" value="1"/>
</dbReference>
<evidence type="ECO:0000256" key="4">
    <source>
        <dbReference type="ARBA" id="ARBA00023163"/>
    </source>
</evidence>
<dbReference type="PROSITE" id="PS50931">
    <property type="entry name" value="HTH_LYSR"/>
    <property type="match status" value="1"/>
</dbReference>
<evidence type="ECO:0000256" key="5">
    <source>
        <dbReference type="SAM" id="MobiDB-lite"/>
    </source>
</evidence>
<gene>
    <name evidence="7" type="ORF">CJD38_16315</name>
</gene>
<comment type="similarity">
    <text evidence="1">Belongs to the LysR transcriptional regulatory family.</text>
</comment>
<keyword evidence="3" id="KW-0238">DNA-binding</keyword>
<keyword evidence="8" id="KW-1185">Reference proteome</keyword>
<dbReference type="RefSeq" id="WP_107941455.1">
    <property type="nucleotide sequence ID" value="NZ_QANS01000007.1"/>
</dbReference>
<comment type="caution">
    <text evidence="7">The sequence shown here is derived from an EMBL/GenBank/DDBJ whole genome shotgun (WGS) entry which is preliminary data.</text>
</comment>
<dbReference type="Proteomes" id="UP000244248">
    <property type="component" value="Unassembled WGS sequence"/>
</dbReference>
<dbReference type="GO" id="GO:0006351">
    <property type="term" value="P:DNA-templated transcription"/>
    <property type="evidence" value="ECO:0007669"/>
    <property type="project" value="TreeGrafter"/>
</dbReference>
<dbReference type="InterPro" id="IPR000847">
    <property type="entry name" value="LysR_HTH_N"/>
</dbReference>
<dbReference type="FunFam" id="1.10.10.10:FF:000001">
    <property type="entry name" value="LysR family transcriptional regulator"/>
    <property type="match status" value="1"/>
</dbReference>
<evidence type="ECO:0000313" key="7">
    <source>
        <dbReference type="EMBL" id="PTU30109.1"/>
    </source>
</evidence>
<protein>
    <submittedName>
        <fullName evidence="7">Transcriptional regulator</fullName>
    </submittedName>
</protein>
<dbReference type="PRINTS" id="PR00039">
    <property type="entry name" value="HTHLYSR"/>
</dbReference>
<dbReference type="SUPFAM" id="SSF46785">
    <property type="entry name" value="Winged helix' DNA-binding domain"/>
    <property type="match status" value="1"/>
</dbReference>
<evidence type="ECO:0000259" key="6">
    <source>
        <dbReference type="PROSITE" id="PS50931"/>
    </source>
</evidence>
<organism evidence="7 8">
    <name type="scientific">Stenotrophobium rhamnosiphilum</name>
    <dbReference type="NCBI Taxonomy" id="2029166"/>
    <lineage>
        <taxon>Bacteria</taxon>
        <taxon>Pseudomonadati</taxon>
        <taxon>Pseudomonadota</taxon>
        <taxon>Gammaproteobacteria</taxon>
        <taxon>Nevskiales</taxon>
        <taxon>Nevskiaceae</taxon>
        <taxon>Stenotrophobium</taxon>
    </lineage>
</organism>
<evidence type="ECO:0000313" key="8">
    <source>
        <dbReference type="Proteomes" id="UP000244248"/>
    </source>
</evidence>